<name>A0A327L460_9BRAD</name>
<comment type="caution">
    <text evidence="3">The sequence shown here is derived from an EMBL/GenBank/DDBJ whole genome shotgun (WGS) entry which is preliminary data.</text>
</comment>
<evidence type="ECO:0000313" key="3">
    <source>
        <dbReference type="EMBL" id="RAI45176.1"/>
    </source>
</evidence>
<dbReference type="Proteomes" id="UP000249130">
    <property type="component" value="Unassembled WGS sequence"/>
</dbReference>
<dbReference type="SUPFAM" id="SSF52540">
    <property type="entry name" value="P-loop containing nucleoside triphosphate hydrolases"/>
    <property type="match status" value="1"/>
</dbReference>
<organism evidence="3 4">
    <name type="scientific">Rhodoplanes roseus</name>
    <dbReference type="NCBI Taxonomy" id="29409"/>
    <lineage>
        <taxon>Bacteria</taxon>
        <taxon>Pseudomonadati</taxon>
        <taxon>Pseudomonadota</taxon>
        <taxon>Alphaproteobacteria</taxon>
        <taxon>Hyphomicrobiales</taxon>
        <taxon>Nitrobacteraceae</taxon>
        <taxon>Rhodoplanes</taxon>
    </lineage>
</organism>
<dbReference type="RefSeq" id="WP_111417989.1">
    <property type="nucleotide sequence ID" value="NZ_NPEX01000022.1"/>
</dbReference>
<evidence type="ECO:0000259" key="2">
    <source>
        <dbReference type="Pfam" id="PF01935"/>
    </source>
</evidence>
<dbReference type="OrthoDB" id="9806951at2"/>
<gene>
    <name evidence="3" type="ORF">CH341_05260</name>
</gene>
<feature type="domain" description="Helicase HerA central" evidence="2">
    <location>
        <begin position="128"/>
        <end position="374"/>
    </location>
</feature>
<evidence type="ECO:0000256" key="1">
    <source>
        <dbReference type="SAM" id="MobiDB-lite"/>
    </source>
</evidence>
<dbReference type="PANTHER" id="PTHR42957:SF1">
    <property type="entry name" value="HELICASE MJ1565-RELATED"/>
    <property type="match status" value="1"/>
</dbReference>
<dbReference type="AlphaFoldDB" id="A0A327L460"/>
<dbReference type="InterPro" id="IPR008571">
    <property type="entry name" value="HerA-like"/>
</dbReference>
<protein>
    <submittedName>
        <fullName evidence="3">ATPase</fullName>
    </submittedName>
</protein>
<reference evidence="3 4" key="1">
    <citation type="submission" date="2017-07" db="EMBL/GenBank/DDBJ databases">
        <title>Draft Genome Sequences of Select Purple Nonsulfur Bacteria.</title>
        <authorList>
            <person name="Lasarre B."/>
            <person name="Mckinlay J.B."/>
        </authorList>
    </citation>
    <scope>NUCLEOTIDE SEQUENCE [LARGE SCALE GENOMIC DNA]</scope>
    <source>
        <strain evidence="3 4">DSM 5909</strain>
    </source>
</reference>
<dbReference type="InterPro" id="IPR027417">
    <property type="entry name" value="P-loop_NTPase"/>
</dbReference>
<dbReference type="Gene3D" id="3.40.50.300">
    <property type="entry name" value="P-loop containing nucleotide triphosphate hydrolases"/>
    <property type="match status" value="2"/>
</dbReference>
<evidence type="ECO:0000313" key="4">
    <source>
        <dbReference type="Proteomes" id="UP000249130"/>
    </source>
</evidence>
<sequence length="606" mass="65674">MQCPDSGSDGLGHVVSVHGSQATVGLCEHMTGTTRATVGAFMTIASGPAVLIGVVTSVTRLTRTYVHDQDVVAAAQLDLMGEIVADEHDRLRFRRGINHYPTIGDTVSLIDRDALRVVYDITGGNTVDIGHLQQDHAIPACIDVDDMLSKHFAVLGSTGVGKSSGVALILQQTLAKRPDLRVFLLDVHNEYGRCFPDQAQTLNPRNLKLPFWLFNFEEIVDVFFGGRPGIGEETEILSEVIPIAKVNYLQYRQGGPDRPTLKRLDPRSTGFTPDTPVPYRLADLIALIDERMGKLENRSSRIVYHKLIQRIESVANDPRYAFMFENANVGGDTMIDVISTLFRLPPNGRPMTIMQLAGFPAEVVDSLVSVLCRMAFDFGLWSDGAVPLLFVCEEAHRYASADRSVGFGPTRKAVSRIAKEGRKYGVYLGLVTQRPAELDPTIISQCSTLFAMRMANDRDQALLRSAVSDAAANLLAFVPSLGTREVLAFGEGVALPTRLRFREVPSHLLPRSEALGSAKVDPTTGYDQAFVAAVLERWRGATMAGATGRADEPGGADEFSALPASHGLDPDRFKILKKPLTSGPAPGAPTSPGSPRPSNGSGGWTR</sequence>
<feature type="region of interest" description="Disordered" evidence="1">
    <location>
        <begin position="545"/>
        <end position="606"/>
    </location>
</feature>
<feature type="compositionally biased region" description="Pro residues" evidence="1">
    <location>
        <begin position="586"/>
        <end position="595"/>
    </location>
</feature>
<dbReference type="PANTHER" id="PTHR42957">
    <property type="entry name" value="HELICASE MJ1565-RELATED"/>
    <property type="match status" value="1"/>
</dbReference>
<proteinExistence type="predicted"/>
<keyword evidence="4" id="KW-1185">Reference proteome</keyword>
<dbReference type="EMBL" id="NPEX01000022">
    <property type="protein sequence ID" value="RAI45176.1"/>
    <property type="molecule type" value="Genomic_DNA"/>
</dbReference>
<accession>A0A327L460</accession>
<dbReference type="InterPro" id="IPR002789">
    <property type="entry name" value="HerA_central"/>
</dbReference>
<dbReference type="Pfam" id="PF01935">
    <property type="entry name" value="DUF87"/>
    <property type="match status" value="1"/>
</dbReference>